<dbReference type="Pfam" id="PF00004">
    <property type="entry name" value="AAA"/>
    <property type="match status" value="1"/>
</dbReference>
<evidence type="ECO:0000256" key="3">
    <source>
        <dbReference type="ARBA" id="ARBA00022692"/>
    </source>
</evidence>
<evidence type="ECO:0000256" key="2">
    <source>
        <dbReference type="ARBA" id="ARBA00007448"/>
    </source>
</evidence>
<dbReference type="Proteomes" id="UP000307440">
    <property type="component" value="Unassembled WGS sequence"/>
</dbReference>
<dbReference type="STRING" id="230819.A0A5C3LAI1"/>
<comment type="similarity">
    <text evidence="2">Belongs to the AAA ATPase family. BCS1 subfamily.</text>
</comment>
<reference evidence="16 17" key="1">
    <citation type="journal article" date="2019" name="Nat. Ecol. Evol.">
        <title>Megaphylogeny resolves global patterns of mushroom evolution.</title>
        <authorList>
            <person name="Varga T."/>
            <person name="Krizsan K."/>
            <person name="Foldi C."/>
            <person name="Dima B."/>
            <person name="Sanchez-Garcia M."/>
            <person name="Sanchez-Ramirez S."/>
            <person name="Szollosi G.J."/>
            <person name="Szarkandi J.G."/>
            <person name="Papp V."/>
            <person name="Albert L."/>
            <person name="Andreopoulos W."/>
            <person name="Angelini C."/>
            <person name="Antonin V."/>
            <person name="Barry K.W."/>
            <person name="Bougher N.L."/>
            <person name="Buchanan P."/>
            <person name="Buyck B."/>
            <person name="Bense V."/>
            <person name="Catcheside P."/>
            <person name="Chovatia M."/>
            <person name="Cooper J."/>
            <person name="Damon W."/>
            <person name="Desjardin D."/>
            <person name="Finy P."/>
            <person name="Geml J."/>
            <person name="Haridas S."/>
            <person name="Hughes K."/>
            <person name="Justo A."/>
            <person name="Karasinski D."/>
            <person name="Kautmanova I."/>
            <person name="Kiss B."/>
            <person name="Kocsube S."/>
            <person name="Kotiranta H."/>
            <person name="LaButti K.M."/>
            <person name="Lechner B.E."/>
            <person name="Liimatainen K."/>
            <person name="Lipzen A."/>
            <person name="Lukacs Z."/>
            <person name="Mihaltcheva S."/>
            <person name="Morgado L.N."/>
            <person name="Niskanen T."/>
            <person name="Noordeloos M.E."/>
            <person name="Ohm R.A."/>
            <person name="Ortiz-Santana B."/>
            <person name="Ovrebo C."/>
            <person name="Racz N."/>
            <person name="Riley R."/>
            <person name="Savchenko A."/>
            <person name="Shiryaev A."/>
            <person name="Soop K."/>
            <person name="Spirin V."/>
            <person name="Szebenyi C."/>
            <person name="Tomsovsky M."/>
            <person name="Tulloss R.E."/>
            <person name="Uehling J."/>
            <person name="Grigoriev I.V."/>
            <person name="Vagvolgyi C."/>
            <person name="Papp T."/>
            <person name="Martin F.M."/>
            <person name="Miettinen O."/>
            <person name="Hibbett D.S."/>
            <person name="Nagy L.G."/>
        </authorList>
    </citation>
    <scope>NUCLEOTIDE SEQUENCE [LARGE SCALE GENOMIC DNA]</scope>
    <source>
        <strain evidence="16 17">CBS 121175</strain>
    </source>
</reference>
<evidence type="ECO:0000256" key="6">
    <source>
        <dbReference type="ARBA" id="ARBA00022801"/>
    </source>
</evidence>
<comment type="catalytic activity">
    <reaction evidence="11">
        <text>ATP + H2O = ADP + phosphate + H(+)</text>
        <dbReference type="Rhea" id="RHEA:13065"/>
        <dbReference type="ChEBI" id="CHEBI:15377"/>
        <dbReference type="ChEBI" id="CHEBI:15378"/>
        <dbReference type="ChEBI" id="CHEBI:30616"/>
        <dbReference type="ChEBI" id="CHEBI:43474"/>
        <dbReference type="ChEBI" id="CHEBI:456216"/>
    </reaction>
    <physiologicalReaction direction="left-to-right" evidence="11">
        <dbReference type="Rhea" id="RHEA:13066"/>
    </physiologicalReaction>
</comment>
<evidence type="ECO:0000313" key="17">
    <source>
        <dbReference type="Proteomes" id="UP000307440"/>
    </source>
</evidence>
<keyword evidence="17" id="KW-1185">Reference proteome</keyword>
<dbReference type="SMART" id="SM01024">
    <property type="entry name" value="BCS1_N"/>
    <property type="match status" value="1"/>
</dbReference>
<dbReference type="AlphaFoldDB" id="A0A5C3LAI1"/>
<keyword evidence="4 12" id="KW-0547">Nucleotide-binding</keyword>
<dbReference type="PANTHER" id="PTHR23070">
    <property type="entry name" value="BCS1 AAA-TYPE ATPASE"/>
    <property type="match status" value="1"/>
</dbReference>
<dbReference type="Gene3D" id="3.40.50.300">
    <property type="entry name" value="P-loop containing nucleotide triphosphate hydrolases"/>
    <property type="match status" value="1"/>
</dbReference>
<dbReference type="InterPro" id="IPR057495">
    <property type="entry name" value="AAA_lid_BCS1"/>
</dbReference>
<evidence type="ECO:0000256" key="10">
    <source>
        <dbReference type="ARBA" id="ARBA00023136"/>
    </source>
</evidence>
<dbReference type="GO" id="GO:0005524">
    <property type="term" value="F:ATP binding"/>
    <property type="evidence" value="ECO:0007669"/>
    <property type="project" value="UniProtKB-KW"/>
</dbReference>
<evidence type="ECO:0000256" key="4">
    <source>
        <dbReference type="ARBA" id="ARBA00022741"/>
    </source>
</evidence>
<feature type="region of interest" description="Disordered" evidence="13">
    <location>
        <begin position="350"/>
        <end position="370"/>
    </location>
</feature>
<evidence type="ECO:0000256" key="8">
    <source>
        <dbReference type="ARBA" id="ARBA00022989"/>
    </source>
</evidence>
<evidence type="ECO:0000256" key="1">
    <source>
        <dbReference type="ARBA" id="ARBA00004434"/>
    </source>
</evidence>
<dbReference type="InterPro" id="IPR027417">
    <property type="entry name" value="P-loop_NTPase"/>
</dbReference>
<dbReference type="InterPro" id="IPR014851">
    <property type="entry name" value="BCS1_N"/>
</dbReference>
<feature type="compositionally biased region" description="Polar residues" evidence="13">
    <location>
        <begin position="466"/>
        <end position="477"/>
    </location>
</feature>
<feature type="domain" description="BCS1 N-terminal" evidence="15">
    <location>
        <begin position="61"/>
        <end position="245"/>
    </location>
</feature>
<feature type="region of interest" description="Disordered" evidence="13">
    <location>
        <begin position="441"/>
        <end position="484"/>
    </location>
</feature>
<dbReference type="EMBL" id="ML210148">
    <property type="protein sequence ID" value="TFK29632.1"/>
    <property type="molecule type" value="Genomic_DNA"/>
</dbReference>
<dbReference type="InterPro" id="IPR050747">
    <property type="entry name" value="Mitochondrial_chaperone_BCS1"/>
</dbReference>
<feature type="domain" description="AAA+ ATPase" evidence="14">
    <location>
        <begin position="276"/>
        <end position="423"/>
    </location>
</feature>
<keyword evidence="5" id="KW-0999">Mitochondrion inner membrane</keyword>
<dbReference type="OrthoDB" id="10251412at2759"/>
<dbReference type="InterPro" id="IPR003593">
    <property type="entry name" value="AAA+_ATPase"/>
</dbReference>
<evidence type="ECO:0000256" key="11">
    <source>
        <dbReference type="ARBA" id="ARBA00048778"/>
    </source>
</evidence>
<keyword evidence="10" id="KW-0472">Membrane</keyword>
<evidence type="ECO:0000259" key="15">
    <source>
        <dbReference type="SMART" id="SM01024"/>
    </source>
</evidence>
<dbReference type="GO" id="GO:0016887">
    <property type="term" value="F:ATP hydrolysis activity"/>
    <property type="evidence" value="ECO:0007669"/>
    <property type="project" value="InterPro"/>
</dbReference>
<keyword evidence="6 16" id="KW-0378">Hydrolase</keyword>
<dbReference type="Pfam" id="PF25426">
    <property type="entry name" value="AAA_lid_BCS1"/>
    <property type="match status" value="1"/>
</dbReference>
<evidence type="ECO:0000259" key="14">
    <source>
        <dbReference type="SMART" id="SM00382"/>
    </source>
</evidence>
<proteinExistence type="inferred from homology"/>
<gene>
    <name evidence="16" type="ORF">FA15DRAFT_690943</name>
</gene>
<evidence type="ECO:0000256" key="7">
    <source>
        <dbReference type="ARBA" id="ARBA00022840"/>
    </source>
</evidence>
<keyword evidence="7 12" id="KW-0067">ATP-binding</keyword>
<keyword evidence="9" id="KW-0496">Mitochondrion</keyword>
<evidence type="ECO:0000256" key="12">
    <source>
        <dbReference type="RuleBase" id="RU003651"/>
    </source>
</evidence>
<sequence length="556" mass="62654">MATPQALFMVAQQMLTVLTPQNASNATQVQPPAFGTEGFSAGSLFVSLVSFSTAKEWMKLAVLGAIFETIRRIFLYVYKKIYDYFFLTVVLEDGEKVYAWMTLWLLQHPAWTQSRDIQIADRPTSLKVEPTPEEEAEGDVTKINLKTQTFMYIPSLYTQCTFWYKRHWVRIYRGAIESKSPFDGRVETLIICIWAWKHNVIHDMLLEAKMAYKAAKENKISIHVANTYNGWEEQSTQLKRPLASIVLDPGVRELLLNDARDFLLSKHWYLSRGIPFRRGYLLYGPPGTGKTSVIQGIAGELGLDVYIVSLSRVGMDDAGLNELIANLPERCIALMEDIDVAFSRTLNRELEGQDGPGKEKQHPSGLSKPTSKVTLSGLLNALDGIGAQEGRLLFATTNKYTSLDAALSRPGRMDIHVEFKLASKYQARQLYRCFYHPDIEAKDQPRGQDPKNVHVGSTGPVEEKSSLLQGDTPSNTPHQRRGPQLSIQQVEAWAKQFFDAIPDREFSMAALQGYLMAYKTRPCEAVAEAGEWVNKQRLAAARIESERTFVKVEAVD</sequence>
<evidence type="ECO:0000256" key="9">
    <source>
        <dbReference type="ARBA" id="ARBA00023128"/>
    </source>
</evidence>
<dbReference type="InterPro" id="IPR003960">
    <property type="entry name" value="ATPase_AAA_CS"/>
</dbReference>
<feature type="compositionally biased region" description="Basic and acidic residues" evidence="13">
    <location>
        <begin position="350"/>
        <end position="362"/>
    </location>
</feature>
<dbReference type="SUPFAM" id="SSF52540">
    <property type="entry name" value="P-loop containing nucleoside triphosphate hydrolases"/>
    <property type="match status" value="1"/>
</dbReference>
<protein>
    <submittedName>
        <fullName evidence="16">P-loop containing nucleoside triphosphate hydrolase protein</fullName>
    </submittedName>
</protein>
<evidence type="ECO:0000313" key="16">
    <source>
        <dbReference type="EMBL" id="TFK29632.1"/>
    </source>
</evidence>
<dbReference type="InterPro" id="IPR003959">
    <property type="entry name" value="ATPase_AAA_core"/>
</dbReference>
<keyword evidence="8" id="KW-1133">Transmembrane helix</keyword>
<accession>A0A5C3LAI1</accession>
<dbReference type="SMART" id="SM00382">
    <property type="entry name" value="AAA"/>
    <property type="match status" value="1"/>
</dbReference>
<organism evidence="16 17">
    <name type="scientific">Coprinopsis marcescibilis</name>
    <name type="common">Agaric fungus</name>
    <name type="synonym">Psathyrella marcescibilis</name>
    <dbReference type="NCBI Taxonomy" id="230819"/>
    <lineage>
        <taxon>Eukaryota</taxon>
        <taxon>Fungi</taxon>
        <taxon>Dikarya</taxon>
        <taxon>Basidiomycota</taxon>
        <taxon>Agaricomycotina</taxon>
        <taxon>Agaricomycetes</taxon>
        <taxon>Agaricomycetidae</taxon>
        <taxon>Agaricales</taxon>
        <taxon>Agaricineae</taxon>
        <taxon>Psathyrellaceae</taxon>
        <taxon>Coprinopsis</taxon>
    </lineage>
</organism>
<feature type="compositionally biased region" description="Basic and acidic residues" evidence="13">
    <location>
        <begin position="441"/>
        <end position="452"/>
    </location>
</feature>
<dbReference type="GO" id="GO:0005743">
    <property type="term" value="C:mitochondrial inner membrane"/>
    <property type="evidence" value="ECO:0007669"/>
    <property type="project" value="UniProtKB-SubCell"/>
</dbReference>
<name>A0A5C3LAI1_COPMA</name>
<evidence type="ECO:0000256" key="5">
    <source>
        <dbReference type="ARBA" id="ARBA00022792"/>
    </source>
</evidence>
<dbReference type="PROSITE" id="PS00674">
    <property type="entry name" value="AAA"/>
    <property type="match status" value="1"/>
</dbReference>
<evidence type="ECO:0000256" key="13">
    <source>
        <dbReference type="SAM" id="MobiDB-lite"/>
    </source>
</evidence>
<comment type="subcellular location">
    <subcellularLocation>
        <location evidence="1">Mitochondrion inner membrane</location>
        <topology evidence="1">Single-pass membrane protein</topology>
    </subcellularLocation>
</comment>
<dbReference type="Pfam" id="PF08740">
    <property type="entry name" value="BCS1_N"/>
    <property type="match status" value="1"/>
</dbReference>
<keyword evidence="3" id="KW-0812">Transmembrane</keyword>